<gene>
    <name evidence="2" type="ORF">PPROV_000770900</name>
</gene>
<dbReference type="AlphaFoldDB" id="A0A830HPU4"/>
<evidence type="ECO:0000313" key="2">
    <source>
        <dbReference type="EMBL" id="GHP08972.1"/>
    </source>
</evidence>
<name>A0A830HPU4_9CHLO</name>
<dbReference type="PANTHER" id="PTHR47439:SF1">
    <property type="entry name" value="ACID PHOSPHATASE"/>
    <property type="match status" value="1"/>
</dbReference>
<dbReference type="CDD" id="cd16343">
    <property type="entry name" value="LMWPTP"/>
    <property type="match status" value="1"/>
</dbReference>
<dbReference type="InterPro" id="IPR023485">
    <property type="entry name" value="Ptyr_pPase"/>
</dbReference>
<comment type="caution">
    <text evidence="2">The sequence shown here is derived from an EMBL/GenBank/DDBJ whole genome shotgun (WGS) entry which is preliminary data.</text>
</comment>
<proteinExistence type="predicted"/>
<dbReference type="PANTHER" id="PTHR47439">
    <property type="entry name" value="LOW MOLECULAR WEIGHT PHOSPHOTYROSINE PROTEIN PHOSPHATASE-RELATED"/>
    <property type="match status" value="1"/>
</dbReference>
<dbReference type="SMART" id="SM00226">
    <property type="entry name" value="LMWPc"/>
    <property type="match status" value="1"/>
</dbReference>
<dbReference type="InterPro" id="IPR052995">
    <property type="entry name" value="LMW-PTP"/>
</dbReference>
<protein>
    <recommendedName>
        <fullName evidence="1">Phosphotyrosine protein phosphatase I domain-containing protein</fullName>
    </recommendedName>
</protein>
<dbReference type="EMBL" id="BNJQ01000023">
    <property type="protein sequence ID" value="GHP08972.1"/>
    <property type="molecule type" value="Genomic_DNA"/>
</dbReference>
<sequence>MATTLKAQPRLARLTRGREANMNTTSTRRATQATCSATPQTSVLFVCLGNICRSPSAEGVFRAVVDKAGLASSILVDSCGTGGGSPDWYLPGGFSYHEGDDADSRMSASASKRGYKLTSISRPLKPEDVRKFDYIVGMEEKNLTAIRRAVTSWREDPGRNGELPDDEAVERKLKIMTDFCTRTTPPPSKVPDPYYGGAAGFELVLDLLEDACDGLLDDMNQ</sequence>
<evidence type="ECO:0000259" key="1">
    <source>
        <dbReference type="SMART" id="SM00226"/>
    </source>
</evidence>
<organism evidence="2 3">
    <name type="scientific">Pycnococcus provasolii</name>
    <dbReference type="NCBI Taxonomy" id="41880"/>
    <lineage>
        <taxon>Eukaryota</taxon>
        <taxon>Viridiplantae</taxon>
        <taxon>Chlorophyta</taxon>
        <taxon>Pseudoscourfieldiophyceae</taxon>
        <taxon>Pseudoscourfieldiales</taxon>
        <taxon>Pycnococcaceae</taxon>
        <taxon>Pycnococcus</taxon>
    </lineage>
</organism>
<feature type="domain" description="Phosphotyrosine protein phosphatase I" evidence="1">
    <location>
        <begin position="41"/>
        <end position="218"/>
    </location>
</feature>
<reference evidence="2" key="1">
    <citation type="submission" date="2020-10" db="EMBL/GenBank/DDBJ databases">
        <title>Unveiling of a novel bifunctional photoreceptor, Dualchrome1, isolated from a cosmopolitan green alga.</title>
        <authorList>
            <person name="Suzuki S."/>
            <person name="Kawachi M."/>
        </authorList>
    </citation>
    <scope>NUCLEOTIDE SEQUENCE</scope>
    <source>
        <strain evidence="2">NIES 2893</strain>
    </source>
</reference>
<dbReference type="SUPFAM" id="SSF52788">
    <property type="entry name" value="Phosphotyrosine protein phosphatases I"/>
    <property type="match status" value="1"/>
</dbReference>
<evidence type="ECO:0000313" key="3">
    <source>
        <dbReference type="Proteomes" id="UP000660262"/>
    </source>
</evidence>
<dbReference type="Proteomes" id="UP000660262">
    <property type="component" value="Unassembled WGS sequence"/>
</dbReference>
<dbReference type="Pfam" id="PF01451">
    <property type="entry name" value="LMWPc"/>
    <property type="match status" value="1"/>
</dbReference>
<dbReference type="Gene3D" id="3.40.50.2300">
    <property type="match status" value="1"/>
</dbReference>
<dbReference type="OrthoDB" id="3388at2759"/>
<keyword evidence="3" id="KW-1185">Reference proteome</keyword>
<accession>A0A830HPU4</accession>
<dbReference type="InterPro" id="IPR036196">
    <property type="entry name" value="Ptyr_pPase_sf"/>
</dbReference>